<evidence type="ECO:0000256" key="5">
    <source>
        <dbReference type="ARBA" id="ARBA00022729"/>
    </source>
</evidence>
<evidence type="ECO:0000256" key="12">
    <source>
        <dbReference type="SAM" id="MobiDB-lite"/>
    </source>
</evidence>
<feature type="region of interest" description="Disordered" evidence="12">
    <location>
        <begin position="85"/>
        <end position="120"/>
    </location>
</feature>
<evidence type="ECO:0000256" key="1">
    <source>
        <dbReference type="ARBA" id="ARBA00004236"/>
    </source>
</evidence>
<reference evidence="15" key="1">
    <citation type="submission" date="2025-08" db="UniProtKB">
        <authorList>
            <consortium name="RefSeq"/>
        </authorList>
    </citation>
    <scope>IDENTIFICATION</scope>
    <source>
        <tissue evidence="15">Muscle</tissue>
    </source>
</reference>
<keyword evidence="5" id="KW-0732">Signal</keyword>
<dbReference type="KEGG" id="ccar:122139955"/>
<keyword evidence="4 13" id="KW-0812">Transmembrane</keyword>
<dbReference type="Pfam" id="PF19699">
    <property type="entry name" value="CLSTN_C"/>
    <property type="match status" value="1"/>
</dbReference>
<dbReference type="AlphaFoldDB" id="A0A9Q9X798"/>
<comment type="subcellular location">
    <subcellularLocation>
        <location evidence="1">Cell membrane</location>
    </subcellularLocation>
    <subcellularLocation>
        <location evidence="2">Membrane</location>
        <topology evidence="2">Single-pass type I membrane protein</topology>
    </subcellularLocation>
</comment>
<gene>
    <name evidence="15" type="primary">LOC122139955</name>
</gene>
<organism evidence="15">
    <name type="scientific">Cyprinus carpio</name>
    <name type="common">Common carp</name>
    <dbReference type="NCBI Taxonomy" id="7962"/>
    <lineage>
        <taxon>Eukaryota</taxon>
        <taxon>Metazoa</taxon>
        <taxon>Chordata</taxon>
        <taxon>Craniata</taxon>
        <taxon>Vertebrata</taxon>
        <taxon>Euteleostomi</taxon>
        <taxon>Actinopterygii</taxon>
        <taxon>Neopterygii</taxon>
        <taxon>Teleostei</taxon>
        <taxon>Ostariophysi</taxon>
        <taxon>Cypriniformes</taxon>
        <taxon>Cyprinidae</taxon>
        <taxon>Cyprininae</taxon>
        <taxon>Cyprinus</taxon>
    </lineage>
</organism>
<evidence type="ECO:0000256" key="3">
    <source>
        <dbReference type="ARBA" id="ARBA00022475"/>
    </source>
</evidence>
<evidence type="ECO:0000259" key="14">
    <source>
        <dbReference type="Pfam" id="PF19699"/>
    </source>
</evidence>
<dbReference type="Proteomes" id="UP001155660">
    <property type="component" value="Chromosome B16"/>
</dbReference>
<evidence type="ECO:0000256" key="7">
    <source>
        <dbReference type="ARBA" id="ARBA00022837"/>
    </source>
</evidence>
<accession>A0A9Q9X798</accession>
<evidence type="ECO:0000256" key="6">
    <source>
        <dbReference type="ARBA" id="ARBA00022737"/>
    </source>
</evidence>
<evidence type="ECO:0000256" key="13">
    <source>
        <dbReference type="SAM" id="Phobius"/>
    </source>
</evidence>
<keyword evidence="6" id="KW-0677">Repeat</keyword>
<dbReference type="GO" id="GO:0045211">
    <property type="term" value="C:postsynaptic membrane"/>
    <property type="evidence" value="ECO:0007669"/>
    <property type="project" value="TreeGrafter"/>
</dbReference>
<evidence type="ECO:0000256" key="10">
    <source>
        <dbReference type="ARBA" id="ARBA00023136"/>
    </source>
</evidence>
<dbReference type="GO" id="GO:0051965">
    <property type="term" value="P:positive regulation of synapse assembly"/>
    <property type="evidence" value="ECO:0007669"/>
    <property type="project" value="TreeGrafter"/>
</dbReference>
<evidence type="ECO:0000313" key="15">
    <source>
        <dbReference type="RefSeq" id="XP_042596549.1"/>
    </source>
</evidence>
<dbReference type="GO" id="GO:0050806">
    <property type="term" value="P:positive regulation of synaptic transmission"/>
    <property type="evidence" value="ECO:0007669"/>
    <property type="project" value="TreeGrafter"/>
</dbReference>
<sequence length="120" mass="13315">MSLSLRMHTVVPGAATVIIMVCVGFLVVMVILGVFRIRSIHRRGEGARGGSKEGSNQWDDSALTIIVNPMETYENRMGIATDMEGECDDEEEVVDSPDDTSDDQRIIIKKEGRDSAPRRY</sequence>
<name>A0A9Q9X798_CYPCA</name>
<keyword evidence="11" id="KW-0325">Glycoprotein</keyword>
<keyword evidence="8" id="KW-0130">Cell adhesion</keyword>
<evidence type="ECO:0000256" key="9">
    <source>
        <dbReference type="ARBA" id="ARBA00022989"/>
    </source>
</evidence>
<feature type="transmembrane region" description="Helical" evidence="13">
    <location>
        <begin position="12"/>
        <end position="35"/>
    </location>
</feature>
<keyword evidence="10 13" id="KW-0472">Membrane</keyword>
<keyword evidence="7" id="KW-0106">Calcium</keyword>
<dbReference type="GeneID" id="122139955"/>
<evidence type="ECO:0000256" key="8">
    <source>
        <dbReference type="ARBA" id="ARBA00022889"/>
    </source>
</evidence>
<feature type="compositionally biased region" description="Acidic residues" evidence="12">
    <location>
        <begin position="85"/>
        <end position="101"/>
    </location>
</feature>
<keyword evidence="3" id="KW-1003">Cell membrane</keyword>
<evidence type="ECO:0000256" key="4">
    <source>
        <dbReference type="ARBA" id="ARBA00022692"/>
    </source>
</evidence>
<dbReference type="RefSeq" id="XP_042596549.1">
    <property type="nucleotide sequence ID" value="XM_042740615.1"/>
</dbReference>
<keyword evidence="9 13" id="KW-1133">Transmembrane helix</keyword>
<dbReference type="GO" id="GO:0007155">
    <property type="term" value="P:cell adhesion"/>
    <property type="evidence" value="ECO:0007669"/>
    <property type="project" value="UniProtKB-KW"/>
</dbReference>
<dbReference type="InterPro" id="IPR045588">
    <property type="entry name" value="CLSTN_C"/>
</dbReference>
<dbReference type="GO" id="GO:0009986">
    <property type="term" value="C:cell surface"/>
    <property type="evidence" value="ECO:0007669"/>
    <property type="project" value="TreeGrafter"/>
</dbReference>
<proteinExistence type="predicted"/>
<evidence type="ECO:0000256" key="2">
    <source>
        <dbReference type="ARBA" id="ARBA00004479"/>
    </source>
</evidence>
<dbReference type="PANTHER" id="PTHR14139">
    <property type="entry name" value="CALSYNTENIN"/>
    <property type="match status" value="1"/>
</dbReference>
<feature type="compositionally biased region" description="Basic and acidic residues" evidence="12">
    <location>
        <begin position="102"/>
        <end position="120"/>
    </location>
</feature>
<dbReference type="PANTHER" id="PTHR14139:SF5">
    <property type="entry name" value="CALSYNTENIN-3"/>
    <property type="match status" value="1"/>
</dbReference>
<protein>
    <submittedName>
        <fullName evidence="15">Calsyntenin-3-like</fullName>
    </submittedName>
</protein>
<dbReference type="OrthoDB" id="10012272at2759"/>
<evidence type="ECO:0000256" key="11">
    <source>
        <dbReference type="ARBA" id="ARBA00023180"/>
    </source>
</evidence>
<feature type="domain" description="Calsyntenin C-terminal" evidence="14">
    <location>
        <begin position="8"/>
        <end position="74"/>
    </location>
</feature>